<dbReference type="InterPro" id="IPR038765">
    <property type="entry name" value="Papain-like_cys_pep_sf"/>
</dbReference>
<dbReference type="InterPro" id="IPR000064">
    <property type="entry name" value="NLP_P60_dom"/>
</dbReference>
<proteinExistence type="inferred from homology"/>
<accession>A0ABZ3JBF8</accession>
<keyword evidence="5" id="KW-0732">Signal</keyword>
<dbReference type="PANTHER" id="PTHR47053">
    <property type="entry name" value="MUREIN DD-ENDOPEPTIDASE MEPH-RELATED"/>
    <property type="match status" value="1"/>
</dbReference>
<keyword evidence="3" id="KW-0378">Hydrolase</keyword>
<evidence type="ECO:0000313" key="7">
    <source>
        <dbReference type="EMBL" id="XFO75480.1"/>
    </source>
</evidence>
<dbReference type="Proteomes" id="UP000216052">
    <property type="component" value="Chromosome"/>
</dbReference>
<comment type="similarity">
    <text evidence="1">Belongs to the peptidase C40 family.</text>
</comment>
<dbReference type="InterPro" id="IPR051202">
    <property type="entry name" value="Peptidase_C40"/>
</dbReference>
<evidence type="ECO:0000259" key="6">
    <source>
        <dbReference type="PROSITE" id="PS51935"/>
    </source>
</evidence>
<evidence type="ECO:0000256" key="3">
    <source>
        <dbReference type="ARBA" id="ARBA00022801"/>
    </source>
</evidence>
<dbReference type="InterPro" id="IPR036365">
    <property type="entry name" value="PGBD-like_sf"/>
</dbReference>
<dbReference type="Pfam" id="PF00877">
    <property type="entry name" value="NLPC_P60"/>
    <property type="match status" value="1"/>
</dbReference>
<evidence type="ECO:0000256" key="1">
    <source>
        <dbReference type="ARBA" id="ARBA00007074"/>
    </source>
</evidence>
<dbReference type="SUPFAM" id="SSF47090">
    <property type="entry name" value="PGBD-like"/>
    <property type="match status" value="1"/>
</dbReference>
<name>A0ABZ3JBF8_SPOA4</name>
<dbReference type="SUPFAM" id="SSF54001">
    <property type="entry name" value="Cysteine proteinases"/>
    <property type="match status" value="1"/>
</dbReference>
<dbReference type="Gene3D" id="1.10.101.10">
    <property type="entry name" value="PGBD-like superfamily/PGBD"/>
    <property type="match status" value="1"/>
</dbReference>
<dbReference type="PANTHER" id="PTHR47053:SF1">
    <property type="entry name" value="MUREIN DD-ENDOPEPTIDASE MEPH-RELATED"/>
    <property type="match status" value="1"/>
</dbReference>
<dbReference type="InterPro" id="IPR002477">
    <property type="entry name" value="Peptidoglycan-bd-like"/>
</dbReference>
<sequence length="231" mass="24577">MNLLKSSWKKLILQVLVIVCTSGLLISSAQAATLQFGDSGPEVVRLQEQLQSLGYDVGAIDGNFGSRTEAAVKAAQIERGLKADGIVGELTWNALRLSDTSVSQGDHGSSAVRRIVATAMAQQGVPYVWGGTTPCGFDCSGFTQYVFAVNGISLPRTADVQFSVGVPVARNHLQPGDLIFFSTYEPGPSHSGIYLGDGVFIHASSSRGVSLAYLDSSYWASRYLGARRVVK</sequence>
<evidence type="ECO:0000256" key="4">
    <source>
        <dbReference type="ARBA" id="ARBA00022807"/>
    </source>
</evidence>
<dbReference type="PROSITE" id="PS51935">
    <property type="entry name" value="NLPC_P60"/>
    <property type="match status" value="1"/>
</dbReference>
<keyword evidence="2" id="KW-0645">Protease</keyword>
<feature type="chain" id="PRO_5046528493" description="NlpC/P60 domain-containing protein" evidence="5">
    <location>
        <begin position="32"/>
        <end position="231"/>
    </location>
</feature>
<dbReference type="InterPro" id="IPR036366">
    <property type="entry name" value="PGBDSf"/>
</dbReference>
<evidence type="ECO:0000256" key="5">
    <source>
        <dbReference type="SAM" id="SignalP"/>
    </source>
</evidence>
<dbReference type="Gene3D" id="3.90.1720.10">
    <property type="entry name" value="endopeptidase domain like (from Nostoc punctiforme)"/>
    <property type="match status" value="1"/>
</dbReference>
<reference evidence="7" key="1">
    <citation type="submission" date="2024-05" db="EMBL/GenBank/DDBJ databases">
        <title>Isolation and characterization of Sporomusa carbonis sp. nov., a carboxydotrophic hydrogenogen in the genus of Sporomusa isolated from a charcoal burning pile.</title>
        <authorList>
            <person name="Boeer T."/>
            <person name="Rosenbaum F."/>
            <person name="Eysell L."/>
            <person name="Mueller V."/>
            <person name="Daniel R."/>
            <person name="Poehlein A."/>
        </authorList>
    </citation>
    <scope>NUCLEOTIDE SEQUENCE [LARGE SCALE GENOMIC DNA]</scope>
    <source>
        <strain evidence="7">DSM 3132</strain>
    </source>
</reference>
<dbReference type="EMBL" id="CP155571">
    <property type="protein sequence ID" value="XFO75480.1"/>
    <property type="molecule type" value="Genomic_DNA"/>
</dbReference>
<evidence type="ECO:0000313" key="8">
    <source>
        <dbReference type="Proteomes" id="UP000216052"/>
    </source>
</evidence>
<protein>
    <recommendedName>
        <fullName evidence="6">NlpC/P60 domain-containing protein</fullName>
    </recommendedName>
</protein>
<feature type="signal peptide" evidence="5">
    <location>
        <begin position="1"/>
        <end position="31"/>
    </location>
</feature>
<keyword evidence="4" id="KW-0788">Thiol protease</keyword>
<dbReference type="RefSeq" id="WP_245693030.1">
    <property type="nucleotide sequence ID" value="NZ_CP155571.1"/>
</dbReference>
<feature type="domain" description="NlpC/P60" evidence="6">
    <location>
        <begin position="109"/>
        <end position="230"/>
    </location>
</feature>
<keyword evidence="8" id="KW-1185">Reference proteome</keyword>
<dbReference type="Pfam" id="PF01471">
    <property type="entry name" value="PG_binding_1"/>
    <property type="match status" value="1"/>
</dbReference>
<organism evidence="7 8">
    <name type="scientific">Sporomusa acidovorans (strain ATCC 49682 / DSM 3132 / Mol)</name>
    <dbReference type="NCBI Taxonomy" id="1123286"/>
    <lineage>
        <taxon>Bacteria</taxon>
        <taxon>Bacillati</taxon>
        <taxon>Bacillota</taxon>
        <taxon>Negativicutes</taxon>
        <taxon>Selenomonadales</taxon>
        <taxon>Sporomusaceae</taxon>
        <taxon>Sporomusa</taxon>
    </lineage>
</organism>
<gene>
    <name evidence="7" type="ORF">SPACI_056010</name>
</gene>
<evidence type="ECO:0000256" key="2">
    <source>
        <dbReference type="ARBA" id="ARBA00022670"/>
    </source>
</evidence>